<gene>
    <name evidence="5" type="ORF">OUY22_34210</name>
</gene>
<dbReference type="EMBL" id="JAPNNL010000241">
    <property type="protein sequence ID" value="MDA0638488.1"/>
    <property type="molecule type" value="Genomic_DNA"/>
</dbReference>
<evidence type="ECO:0000313" key="6">
    <source>
        <dbReference type="Proteomes" id="UP001144036"/>
    </source>
</evidence>
<dbReference type="PANTHER" id="PTHR34069:SF2">
    <property type="entry name" value="BETA-KETOACYL-[ACYL-CARRIER-PROTEIN] SYNTHASE III"/>
    <property type="match status" value="1"/>
</dbReference>
<comment type="caution">
    <text evidence="5">The sequence shown here is derived from an EMBL/GenBank/DDBJ whole genome shotgun (WGS) entry which is preliminary data.</text>
</comment>
<dbReference type="InterPro" id="IPR013747">
    <property type="entry name" value="ACP_syn_III_C"/>
</dbReference>
<protein>
    <submittedName>
        <fullName evidence="5">Ketoacyl-ACP synthase III family protein</fullName>
    </submittedName>
</protein>
<dbReference type="PANTHER" id="PTHR34069">
    <property type="entry name" value="3-OXOACYL-[ACYL-CARRIER-PROTEIN] SYNTHASE 3"/>
    <property type="match status" value="1"/>
</dbReference>
<dbReference type="CDD" id="cd00827">
    <property type="entry name" value="init_cond_enzymes"/>
    <property type="match status" value="1"/>
</dbReference>
<keyword evidence="1" id="KW-0808">Transferase</keyword>
<dbReference type="RefSeq" id="WP_270159428.1">
    <property type="nucleotide sequence ID" value="NZ_JAPNNL010000241.1"/>
</dbReference>
<evidence type="ECO:0000256" key="2">
    <source>
        <dbReference type="ARBA" id="ARBA00023315"/>
    </source>
</evidence>
<keyword evidence="2" id="KW-0012">Acyltransferase</keyword>
<dbReference type="Pfam" id="PF08545">
    <property type="entry name" value="ACP_syn_III"/>
    <property type="match status" value="1"/>
</dbReference>
<evidence type="ECO:0000259" key="4">
    <source>
        <dbReference type="Pfam" id="PF08545"/>
    </source>
</evidence>
<organism evidence="5 6">
    <name type="scientific">Nonomuraea corallina</name>
    <dbReference type="NCBI Taxonomy" id="2989783"/>
    <lineage>
        <taxon>Bacteria</taxon>
        <taxon>Bacillati</taxon>
        <taxon>Actinomycetota</taxon>
        <taxon>Actinomycetes</taxon>
        <taxon>Streptosporangiales</taxon>
        <taxon>Streptosporangiaceae</taxon>
        <taxon>Nonomuraea</taxon>
    </lineage>
</organism>
<keyword evidence="6" id="KW-1185">Reference proteome</keyword>
<feature type="domain" description="Beta-ketoacyl-[acyl-carrier-protein] synthase III C-terminal" evidence="3">
    <location>
        <begin position="232"/>
        <end position="322"/>
    </location>
</feature>
<reference evidence="5" key="1">
    <citation type="submission" date="2022-11" db="EMBL/GenBank/DDBJ databases">
        <title>Nonomuraea corallina sp. nov., a new species of the genus Nonomuraea isolated from sea side sediment in Thai sea.</title>
        <authorList>
            <person name="Ngamcharungchit C."/>
            <person name="Matsumoto A."/>
            <person name="Suriyachadkun C."/>
            <person name="Panbangred W."/>
            <person name="Inahashi Y."/>
            <person name="Intra B."/>
        </authorList>
    </citation>
    <scope>NUCLEOTIDE SEQUENCE</scope>
    <source>
        <strain evidence="5">MCN248</strain>
    </source>
</reference>
<feature type="domain" description="Beta-ketoacyl-[acyl-carrier-protein] synthase III N-terminal" evidence="4">
    <location>
        <begin position="92"/>
        <end position="155"/>
    </location>
</feature>
<accession>A0ABT4SMN0</accession>
<name>A0ABT4SMN0_9ACTN</name>
<evidence type="ECO:0000259" key="3">
    <source>
        <dbReference type="Pfam" id="PF08541"/>
    </source>
</evidence>
<dbReference type="InterPro" id="IPR013751">
    <property type="entry name" value="ACP_syn_III_N"/>
</dbReference>
<dbReference type="Pfam" id="PF08541">
    <property type="entry name" value="ACP_syn_III_C"/>
    <property type="match status" value="1"/>
</dbReference>
<evidence type="ECO:0000256" key="1">
    <source>
        <dbReference type="ARBA" id="ARBA00022679"/>
    </source>
</evidence>
<proteinExistence type="predicted"/>
<dbReference type="InterPro" id="IPR016039">
    <property type="entry name" value="Thiolase-like"/>
</dbReference>
<dbReference type="SUPFAM" id="SSF53901">
    <property type="entry name" value="Thiolase-like"/>
    <property type="match status" value="1"/>
</dbReference>
<dbReference type="Gene3D" id="3.40.47.10">
    <property type="match status" value="2"/>
</dbReference>
<sequence length="329" mass="35463">MPEIETVESAVERGLCTAEEARAHEMTGAAVAGEVSAPDMALAAAKDALRGHDPGDIGLLLYTDVWHQGPDGWYPQYYLQHYLLGGRALALEMRQGCNGVFYAMELAAGYLRGFPDRGDAMVVAADNFGTPLVDRWRSAPFLFGDAAAALVLSTRAGFAQVLAMGTVSVPELEQEHRAGEPLHPPGATTGAFLDFKARERRFNEQAAGESALRQSWLTAHMHMLKLVNRLMSEAGIRYGDITRAVFTNLAPESIERRWMDVLRLPMEKSTWDYGRTIGHTGAGDPVLSLHHLLSTGALRPGDHVVMGSVGSGGSISCAVVKILSVPQPG</sequence>
<dbReference type="Proteomes" id="UP001144036">
    <property type="component" value="Unassembled WGS sequence"/>
</dbReference>
<evidence type="ECO:0000313" key="5">
    <source>
        <dbReference type="EMBL" id="MDA0638488.1"/>
    </source>
</evidence>